<proteinExistence type="predicted"/>
<accession>A0ABP9UJ07</accession>
<evidence type="ECO:0000313" key="2">
    <source>
        <dbReference type="Proteomes" id="UP001476282"/>
    </source>
</evidence>
<dbReference type="InterPro" id="IPR000212">
    <property type="entry name" value="DNA_helicase_UvrD/REP"/>
</dbReference>
<dbReference type="Proteomes" id="UP001476282">
    <property type="component" value="Unassembled WGS sequence"/>
</dbReference>
<dbReference type="EMBL" id="BAABRI010000002">
    <property type="protein sequence ID" value="GAA5481299.1"/>
    <property type="molecule type" value="Genomic_DNA"/>
</dbReference>
<comment type="caution">
    <text evidence="1">The sequence shown here is derived from an EMBL/GenBank/DDBJ whole genome shotgun (WGS) entry which is preliminary data.</text>
</comment>
<reference evidence="1 2" key="1">
    <citation type="submission" date="2024-02" db="EMBL/GenBank/DDBJ databases">
        <title>Haloferula sargassicola NBRC 104335.</title>
        <authorList>
            <person name="Ichikawa N."/>
            <person name="Katano-Makiyama Y."/>
            <person name="Hidaka K."/>
        </authorList>
    </citation>
    <scope>NUCLEOTIDE SEQUENCE [LARGE SCALE GENOMIC DNA]</scope>
    <source>
        <strain evidence="1 2">NBRC 104335</strain>
    </source>
</reference>
<dbReference type="Gene3D" id="3.40.50.300">
    <property type="entry name" value="P-loop containing nucleotide triphosphate hydrolases"/>
    <property type="match status" value="2"/>
</dbReference>
<protein>
    <recommendedName>
        <fullName evidence="3">DNA helicase</fullName>
    </recommendedName>
</protein>
<dbReference type="RefSeq" id="WP_353565452.1">
    <property type="nucleotide sequence ID" value="NZ_BAABRI010000002.1"/>
</dbReference>
<organism evidence="1 2">
    <name type="scientific">Haloferula sargassicola</name>
    <dbReference type="NCBI Taxonomy" id="490096"/>
    <lineage>
        <taxon>Bacteria</taxon>
        <taxon>Pseudomonadati</taxon>
        <taxon>Verrucomicrobiota</taxon>
        <taxon>Verrucomicrobiia</taxon>
        <taxon>Verrucomicrobiales</taxon>
        <taxon>Verrucomicrobiaceae</taxon>
        <taxon>Haloferula</taxon>
    </lineage>
</organism>
<dbReference type="PANTHER" id="PTHR11070">
    <property type="entry name" value="UVRD / RECB / PCRA DNA HELICASE FAMILY MEMBER"/>
    <property type="match status" value="1"/>
</dbReference>
<keyword evidence="2" id="KW-1185">Reference proteome</keyword>
<dbReference type="PANTHER" id="PTHR11070:SF45">
    <property type="entry name" value="DNA 3'-5' HELICASE"/>
    <property type="match status" value="1"/>
</dbReference>
<dbReference type="InterPro" id="IPR027417">
    <property type="entry name" value="P-loop_NTPase"/>
</dbReference>
<sequence>MAILIPPKPHAAAPAPVMRMFRLLKKLGDDFTVRHLLDADGPQFLIVWRDRHAFLLHVAATSQELADRALSPSFFSDAEAVDLDEIGRPEVFGGLASDLPVRRLVVFPNVDNSTVDQIERLRSEDSGVSFLGLKQTPPERFASHLEALAEPPLSESMLLTLRERFDAGSRIHDSAAVRRIPLSSRLADEPLPPAFLDLDQETLAKLDIALPHADLRLAERFDTRLVTGPAGCGKSLVLLHRALFAARLNRGARLLLLTHNRPINAELRRRAVATAPEGSRMQALSFFAWARKHLPDWPQRILPAAVTRERLAALMDGVSTNLTPAFVAEEIGYLRDLGIGSLDEYLALDRSGRLMALTGPRREAVWSLLEKYRADLARRGESDWHEVALRFRDFAREHPERLRAQDFIFIDEAQFFAKVWFEPVLAALNPGGQLFLAADPTQGFLKRRDSWLAAGIDVRGRASRLRTPYRSTRAILGFARDLLARRAALHPDAASDLDPPTDADLAAVPEEGEAPVILSAASPHDALARVVREIHDLRETSPHLAGSVLVLHADSFATGGLVNALRAKLGPDAVADLNHSRDPQPVAPFCQVSTCMAATGLEAAVVFLLGVDILLEKEGDPRLDEAARAELAADHTRLLYMACTRAARRLVVFSSRLS</sequence>
<dbReference type="SUPFAM" id="SSF52540">
    <property type="entry name" value="P-loop containing nucleoside triphosphate hydrolases"/>
    <property type="match status" value="1"/>
</dbReference>
<evidence type="ECO:0008006" key="3">
    <source>
        <dbReference type="Google" id="ProtNLM"/>
    </source>
</evidence>
<name>A0ABP9UJ07_9BACT</name>
<evidence type="ECO:0000313" key="1">
    <source>
        <dbReference type="EMBL" id="GAA5481299.1"/>
    </source>
</evidence>
<gene>
    <name evidence="1" type="ORF">Hsar01_00506</name>
</gene>